<name>A0ABV5APW2_9BACL</name>
<evidence type="ECO:0000313" key="2">
    <source>
        <dbReference type="Proteomes" id="UP001580346"/>
    </source>
</evidence>
<evidence type="ECO:0000313" key="1">
    <source>
        <dbReference type="EMBL" id="MFB5266243.1"/>
    </source>
</evidence>
<accession>A0ABV5APW2</accession>
<reference evidence="1 2" key="1">
    <citation type="submission" date="2024-09" db="EMBL/GenBank/DDBJ databases">
        <title>Paenibacillus zeirhizospherea sp. nov., isolated from surface of the maize (Zea mays) roots in a horticulture field, Hungary.</title>
        <authorList>
            <person name="Marton D."/>
            <person name="Farkas M."/>
            <person name="Bedics A."/>
            <person name="Toth E."/>
            <person name="Tancsics A."/>
            <person name="Boka K."/>
            <person name="Maroti G."/>
            <person name="Kriszt B."/>
            <person name="Cserhati M."/>
        </authorList>
    </citation>
    <scope>NUCLEOTIDE SEQUENCE [LARGE SCALE GENOMIC DNA]</scope>
    <source>
        <strain evidence="1 2">KCTC 33519</strain>
    </source>
</reference>
<dbReference type="Proteomes" id="UP001580346">
    <property type="component" value="Unassembled WGS sequence"/>
</dbReference>
<proteinExistence type="predicted"/>
<organism evidence="1 2">
    <name type="scientific">Paenibacillus enshidis</name>
    <dbReference type="NCBI Taxonomy" id="1458439"/>
    <lineage>
        <taxon>Bacteria</taxon>
        <taxon>Bacillati</taxon>
        <taxon>Bacillota</taxon>
        <taxon>Bacilli</taxon>
        <taxon>Bacillales</taxon>
        <taxon>Paenibacillaceae</taxon>
        <taxon>Paenibacillus</taxon>
    </lineage>
</organism>
<dbReference type="SUPFAM" id="SSF55681">
    <property type="entry name" value="Class II aaRS and biotin synthetases"/>
    <property type="match status" value="1"/>
</dbReference>
<gene>
    <name evidence="1" type="ORF">ACE41H_05505</name>
</gene>
<sequence>MTSFLMDSGKFSAQHIRMNHQNIIDRFNSYYESKGFVKHAPVSINSKIDSSVYLIGSTISVLKPYLFAGEIPDRGFYLVQRCIRTHNSRILMKDEEIPKWASYFQSIGTLSPVNRLNDVCREVWEFLHNELEIASQDMMIRASAVDEDLLHFWRQLEDRPVIELDAFPRTYYRHRYGHEQWTGRNINFALRQQDGDQFEDIGNLIVIEHIQGHEAGGVETAFGISTLLARKFSLRHPIEASLISTIIPFHLENTCKLSDALAVVLHLVREGIKPNASNTRGRILRTYLRGLSYLMKQNHYSPACIKNYAQAYELEEYGSLTESGEHLFFYLVKGEQA</sequence>
<protein>
    <recommendedName>
        <fullName evidence="3">Alanine--tRNA ligase</fullName>
    </recommendedName>
</protein>
<keyword evidence="2" id="KW-1185">Reference proteome</keyword>
<dbReference type="InterPro" id="IPR045864">
    <property type="entry name" value="aa-tRNA-synth_II/BPL/LPL"/>
</dbReference>
<dbReference type="EMBL" id="JBHHMI010000003">
    <property type="protein sequence ID" value="MFB5266243.1"/>
    <property type="molecule type" value="Genomic_DNA"/>
</dbReference>
<evidence type="ECO:0008006" key="3">
    <source>
        <dbReference type="Google" id="ProtNLM"/>
    </source>
</evidence>
<dbReference type="RefSeq" id="WP_375353837.1">
    <property type="nucleotide sequence ID" value="NZ_JBHHMI010000003.1"/>
</dbReference>
<comment type="caution">
    <text evidence="1">The sequence shown here is derived from an EMBL/GenBank/DDBJ whole genome shotgun (WGS) entry which is preliminary data.</text>
</comment>
<dbReference type="Gene3D" id="3.30.930.10">
    <property type="entry name" value="Bira Bifunctional Protein, Domain 2"/>
    <property type="match status" value="1"/>
</dbReference>